<dbReference type="Pfam" id="PF14907">
    <property type="entry name" value="NTP_transf_5"/>
    <property type="match status" value="1"/>
</dbReference>
<proteinExistence type="predicted"/>
<organism evidence="1 2">
    <name type="scientific">Streptomyces argenteolus</name>
    <dbReference type="NCBI Taxonomy" id="67274"/>
    <lineage>
        <taxon>Bacteria</taxon>
        <taxon>Bacillati</taxon>
        <taxon>Actinomycetota</taxon>
        <taxon>Actinomycetes</taxon>
        <taxon>Kitasatosporales</taxon>
        <taxon>Streptomycetaceae</taxon>
        <taxon>Streptomyces</taxon>
    </lineage>
</organism>
<gene>
    <name evidence="1" type="ORF">ACFY8O_16555</name>
</gene>
<evidence type="ECO:0000313" key="1">
    <source>
        <dbReference type="EMBL" id="MFF5897530.1"/>
    </source>
</evidence>
<accession>A0ABW6X626</accession>
<sequence length="392" mass="43356">MTQEAVPNTTSGLPIPPQAAGLPPYAQLLLVLARLDPDADQVALARSLAGRDDLDWGAFLDAAARHKLLPLVGRHVHTYRLGRPAGDAKGFPYPWLFASAHLGNRQRNQALSDEFALVLKELGDAGVPYAVRKGFSLAEGLYHDISVRRISDLDLLVDRSDAPLAHEVMVRLGYLQGNLAADGDRIEPFKRETQLFWRLNLSNQLPYLKAGNRPDVSEYNVDLCHDIFQRKSGSSASAAELLRRRVPVVLCGTGTWVAEPVDALLDLCSHLHKEATSLRFIEDSVDLQISKFLDVSLFATGFGDSEWDDFTDRTKQYDAAGIAYYALHHTELLYPGSIPARVLDTLRPEDTGYLDQYGTLDGQTARWSLPFLDRLFDTGRGRDSAPSNVPHA</sequence>
<evidence type="ECO:0000313" key="2">
    <source>
        <dbReference type="Proteomes" id="UP001602322"/>
    </source>
</evidence>
<comment type="caution">
    <text evidence="1">The sequence shown here is derived from an EMBL/GenBank/DDBJ whole genome shotgun (WGS) entry which is preliminary data.</text>
</comment>
<reference evidence="1 2" key="1">
    <citation type="submission" date="2024-10" db="EMBL/GenBank/DDBJ databases">
        <title>The Natural Products Discovery Center: Release of the First 8490 Sequenced Strains for Exploring Actinobacteria Biosynthetic Diversity.</title>
        <authorList>
            <person name="Kalkreuter E."/>
            <person name="Kautsar S.A."/>
            <person name="Yang D."/>
            <person name="Bader C.D."/>
            <person name="Teijaro C.N."/>
            <person name="Fluegel L."/>
            <person name="Davis C.M."/>
            <person name="Simpson J.R."/>
            <person name="Lauterbach L."/>
            <person name="Steele A.D."/>
            <person name="Gui C."/>
            <person name="Meng S."/>
            <person name="Li G."/>
            <person name="Viehrig K."/>
            <person name="Ye F."/>
            <person name="Su P."/>
            <person name="Kiefer A.F."/>
            <person name="Nichols A."/>
            <person name="Cepeda A.J."/>
            <person name="Yan W."/>
            <person name="Fan B."/>
            <person name="Jiang Y."/>
            <person name="Adhikari A."/>
            <person name="Zheng C.-J."/>
            <person name="Schuster L."/>
            <person name="Cowan T.M."/>
            <person name="Smanski M.J."/>
            <person name="Chevrette M.G."/>
            <person name="De Carvalho L.P.S."/>
            <person name="Shen B."/>
        </authorList>
    </citation>
    <scope>NUCLEOTIDE SEQUENCE [LARGE SCALE GENOMIC DNA]</scope>
    <source>
        <strain evidence="1 2">NPDC012540</strain>
    </source>
</reference>
<dbReference type="EMBL" id="JBIBEG010000004">
    <property type="protein sequence ID" value="MFF5897530.1"/>
    <property type="molecule type" value="Genomic_DNA"/>
</dbReference>
<dbReference type="InterPro" id="IPR039498">
    <property type="entry name" value="NTP_transf_5"/>
</dbReference>
<dbReference type="Proteomes" id="UP001602322">
    <property type="component" value="Unassembled WGS sequence"/>
</dbReference>
<protein>
    <submittedName>
        <fullName evidence="1">Nucleotidyltransferase family protein</fullName>
    </submittedName>
</protein>
<keyword evidence="2" id="KW-1185">Reference proteome</keyword>
<name>A0ABW6X626_9ACTN</name>
<dbReference type="RefSeq" id="WP_387902777.1">
    <property type="nucleotide sequence ID" value="NZ_JBIBEG010000004.1"/>
</dbReference>